<feature type="region of interest" description="Disordered" evidence="1">
    <location>
        <begin position="247"/>
        <end position="384"/>
    </location>
</feature>
<keyword evidence="3" id="KW-1185">Reference proteome</keyword>
<feature type="compositionally biased region" description="Polar residues" evidence="1">
    <location>
        <begin position="741"/>
        <end position="755"/>
    </location>
</feature>
<dbReference type="Proteomes" id="UP000800092">
    <property type="component" value="Unassembled WGS sequence"/>
</dbReference>
<evidence type="ECO:0000313" key="3">
    <source>
        <dbReference type="Proteomes" id="UP000800092"/>
    </source>
</evidence>
<evidence type="ECO:0000313" key="2">
    <source>
        <dbReference type="EMBL" id="KAF2229460.1"/>
    </source>
</evidence>
<protein>
    <recommendedName>
        <fullName evidence="4">LIM-domain binding protein-domain-containing protein</fullName>
    </recommendedName>
</protein>
<feature type="compositionally biased region" description="Pro residues" evidence="1">
    <location>
        <begin position="305"/>
        <end position="321"/>
    </location>
</feature>
<organism evidence="2 3">
    <name type="scientific">Viridothelium virens</name>
    <name type="common">Speckled blister lichen</name>
    <name type="synonym">Trypethelium virens</name>
    <dbReference type="NCBI Taxonomy" id="1048519"/>
    <lineage>
        <taxon>Eukaryota</taxon>
        <taxon>Fungi</taxon>
        <taxon>Dikarya</taxon>
        <taxon>Ascomycota</taxon>
        <taxon>Pezizomycotina</taxon>
        <taxon>Dothideomycetes</taxon>
        <taxon>Dothideomycetes incertae sedis</taxon>
        <taxon>Trypetheliales</taxon>
        <taxon>Trypetheliaceae</taxon>
        <taxon>Viridothelium</taxon>
    </lineage>
</organism>
<dbReference type="AlphaFoldDB" id="A0A6A6GVC9"/>
<dbReference type="OrthoDB" id="774557at2759"/>
<dbReference type="EMBL" id="ML991863">
    <property type="protein sequence ID" value="KAF2229460.1"/>
    <property type="molecule type" value="Genomic_DNA"/>
</dbReference>
<feature type="region of interest" description="Disordered" evidence="1">
    <location>
        <begin position="670"/>
        <end position="762"/>
    </location>
</feature>
<dbReference type="Pfam" id="PF01803">
    <property type="entry name" value="LIM_bind"/>
    <property type="match status" value="1"/>
</dbReference>
<feature type="compositionally biased region" description="Low complexity" evidence="1">
    <location>
        <begin position="693"/>
        <end position="708"/>
    </location>
</feature>
<proteinExistence type="predicted"/>
<feature type="compositionally biased region" description="Gly residues" evidence="1">
    <location>
        <begin position="826"/>
        <end position="836"/>
    </location>
</feature>
<name>A0A6A6GVC9_VIRVR</name>
<feature type="region of interest" description="Disordered" evidence="1">
    <location>
        <begin position="1"/>
        <end position="52"/>
    </location>
</feature>
<dbReference type="InterPro" id="IPR029005">
    <property type="entry name" value="LIM-bd/SEUSS"/>
</dbReference>
<accession>A0A6A6GVC9</accession>
<feature type="region of interest" description="Disordered" evidence="1">
    <location>
        <begin position="787"/>
        <end position="857"/>
    </location>
</feature>
<evidence type="ECO:0008006" key="4">
    <source>
        <dbReference type="Google" id="ProtNLM"/>
    </source>
</evidence>
<sequence length="857" mass="92479">MTTAYPPGAHPGGMQQFGVPHGHPMGPGHGPNPGQPMVQPMMHPGASGPGVGPHVSQAGPMMGMQPGMGGPGMGQGMGGGGPNAHPMGQINHQAQLMAQQQQQMQAMANNPQLAAHVQQQRLMQQRMLAQQQQQQQQAHAMGMNMPNGGHSGLQQQQLAQLQAANQLQANRAVSLPGHLAAQQAHIQQQQAQQQQHAQAQQQAQAQQAQQQQQQAQAQQQQHAQAQQQAQQQQQAQAQQQQHAQAQQQQQQHQLAQQISMQQANSQSSNSAQQGPQAQQQGPQNQQTPMRPPSQMGNQHEGQGPSNPPPPQGPQPPHPQSTPQPQAQQPPSTPQQQPQQPPPPPPSQQQPQPQSQSQQGPAPQPGQQQQTISQPTPQQQQQVLAQRQQLAARQQQVMLARQQQQQQQTQKLNGQYILQLMLYSDHLSRFQASRNGANDLSQWQHFVAKFFADDGTFRIMAWSSTDESTKQFDVPAASIPRFYYTHLKTGVESIQLALENGQEKDLGNGKHWVAMDRARFTYWFQNGTQLIYSGRLVALFNQQDKLELLEFEGQRHQELIQKNHLKALAFQQSPNQNRSPKLSKTMGKQRHQQQEGDIVIAYSQIPSAPVSDYGFTGGVQSFLEIGETLFHMRDLFEFNHENPDLKPSQALQKLVSTYAQEANQQAVGALQPGPNAQAQMPASSGIGPNGQLNPAQQHPALHAAQMNGPNGPGGLPAGLQHPGGPHSGPHSTFASPAVSHMNLPNNTNSPHMNLNPNIPAALQASGLNPNQAAAGHTPSPAMAHMQAPAMAMQHSAQGSGAGSAQASPSVSNKRRRASAVKLEGDDSGGQGPGGGPEVNGTAGKIKQSPRVGKRQKPA</sequence>
<feature type="compositionally biased region" description="Pro residues" evidence="1">
    <location>
        <begin position="338"/>
        <end position="347"/>
    </location>
</feature>
<dbReference type="PANTHER" id="PTHR10378">
    <property type="entry name" value="LIM DOMAIN-BINDING PROTEIN"/>
    <property type="match status" value="1"/>
</dbReference>
<gene>
    <name evidence="2" type="ORF">EV356DRAFT_387596</name>
</gene>
<feature type="compositionally biased region" description="Low complexity" evidence="1">
    <location>
        <begin position="348"/>
        <end position="384"/>
    </location>
</feature>
<feature type="region of interest" description="Disordered" evidence="1">
    <location>
        <begin position="128"/>
        <end position="157"/>
    </location>
</feature>
<feature type="compositionally biased region" description="Low complexity" evidence="1">
    <location>
        <begin position="128"/>
        <end position="138"/>
    </location>
</feature>
<feature type="compositionally biased region" description="Low complexity" evidence="1">
    <location>
        <begin position="247"/>
        <end position="286"/>
    </location>
</feature>
<evidence type="ECO:0000256" key="1">
    <source>
        <dbReference type="SAM" id="MobiDB-lite"/>
    </source>
</evidence>
<reference evidence="2" key="1">
    <citation type="journal article" date="2020" name="Stud. Mycol.">
        <title>101 Dothideomycetes genomes: a test case for predicting lifestyles and emergence of pathogens.</title>
        <authorList>
            <person name="Haridas S."/>
            <person name="Albert R."/>
            <person name="Binder M."/>
            <person name="Bloem J."/>
            <person name="Labutti K."/>
            <person name="Salamov A."/>
            <person name="Andreopoulos B."/>
            <person name="Baker S."/>
            <person name="Barry K."/>
            <person name="Bills G."/>
            <person name="Bluhm B."/>
            <person name="Cannon C."/>
            <person name="Castanera R."/>
            <person name="Culley D."/>
            <person name="Daum C."/>
            <person name="Ezra D."/>
            <person name="Gonzalez J."/>
            <person name="Henrissat B."/>
            <person name="Kuo A."/>
            <person name="Liang C."/>
            <person name="Lipzen A."/>
            <person name="Lutzoni F."/>
            <person name="Magnuson J."/>
            <person name="Mondo S."/>
            <person name="Nolan M."/>
            <person name="Ohm R."/>
            <person name="Pangilinan J."/>
            <person name="Park H.-J."/>
            <person name="Ramirez L."/>
            <person name="Alfaro M."/>
            <person name="Sun H."/>
            <person name="Tritt A."/>
            <person name="Yoshinaga Y."/>
            <person name="Zwiers L.-H."/>
            <person name="Turgeon B."/>
            <person name="Goodwin S."/>
            <person name="Spatafora J."/>
            <person name="Crous P."/>
            <person name="Grigoriev I."/>
        </authorList>
    </citation>
    <scope>NUCLEOTIDE SEQUENCE</scope>
    <source>
        <strain evidence="2">Tuck. ex Michener</strain>
    </source>
</reference>
<feature type="compositionally biased region" description="Low complexity" evidence="1">
    <location>
        <begin position="787"/>
        <end position="806"/>
    </location>
</feature>
<feature type="compositionally biased region" description="Low complexity" evidence="1">
    <location>
        <begin position="322"/>
        <end position="337"/>
    </location>
</feature>